<gene>
    <name evidence="2" type="ORF">BJ212DRAFT_1370807</name>
</gene>
<evidence type="ECO:0000313" key="2">
    <source>
        <dbReference type="EMBL" id="KAG1812601.1"/>
    </source>
</evidence>
<protein>
    <submittedName>
        <fullName evidence="2">Uncharacterized protein</fullName>
    </submittedName>
</protein>
<feature type="region of interest" description="Disordered" evidence="1">
    <location>
        <begin position="101"/>
        <end position="122"/>
    </location>
</feature>
<sequence>MSVSTLLWGRTEAKQTSQLVVLKHGQKRVMAKRQRSYNLMLDSACKHFPSIPRDVVTLQTNQLDICDGHFVDITAETWDEIIDLLTFIEVTRAEMALPLPPQSLAKDSSNNNKVKNGDSINPLPSLRGGKPVIYLYSPSDIDVSVKLSLIPEWSLSVIYPVVTTEDHGQRLEWNVCTHQDGSLTEHNSGLDVAYLFWEAETNSPHSPASKPQPVDTFSPTSSSLSDTDSVVIPVDKITVYLDKSLKALGLHTEARTSFITYWLPSILKHEYIALRFVPQAAYERAASLSISPRPDVVTRVFMLFRGISKEHLVDWSNAQIQAERDVAWWVDVVGVDLARAGDMALFRVLEWGGMEVLI</sequence>
<dbReference type="OrthoDB" id="428577at2759"/>
<dbReference type="Proteomes" id="UP000807769">
    <property type="component" value="Unassembled WGS sequence"/>
</dbReference>
<feature type="region of interest" description="Disordered" evidence="1">
    <location>
        <begin position="203"/>
        <end position="222"/>
    </location>
</feature>
<dbReference type="AlphaFoldDB" id="A0A9P7JB23"/>
<accession>A0A9P7JB23</accession>
<dbReference type="RefSeq" id="XP_041190746.1">
    <property type="nucleotide sequence ID" value="XM_041336268.1"/>
</dbReference>
<comment type="caution">
    <text evidence="2">The sequence shown here is derived from an EMBL/GenBank/DDBJ whole genome shotgun (WGS) entry which is preliminary data.</text>
</comment>
<name>A0A9P7JB23_9AGAM</name>
<reference evidence="2" key="1">
    <citation type="journal article" date="2020" name="New Phytol.">
        <title>Comparative genomics reveals dynamic genome evolution in host specialist ectomycorrhizal fungi.</title>
        <authorList>
            <person name="Lofgren L.A."/>
            <person name="Nguyen N.H."/>
            <person name="Vilgalys R."/>
            <person name="Ruytinx J."/>
            <person name="Liao H.L."/>
            <person name="Branco S."/>
            <person name="Kuo A."/>
            <person name="LaButti K."/>
            <person name="Lipzen A."/>
            <person name="Andreopoulos W."/>
            <person name="Pangilinan J."/>
            <person name="Riley R."/>
            <person name="Hundley H."/>
            <person name="Na H."/>
            <person name="Barry K."/>
            <person name="Grigoriev I.V."/>
            <person name="Stajich J.E."/>
            <person name="Kennedy P.G."/>
        </authorList>
    </citation>
    <scope>NUCLEOTIDE SEQUENCE</scope>
    <source>
        <strain evidence="2">MN1</strain>
    </source>
</reference>
<organism evidence="2 3">
    <name type="scientific">Suillus subaureus</name>
    <dbReference type="NCBI Taxonomy" id="48587"/>
    <lineage>
        <taxon>Eukaryota</taxon>
        <taxon>Fungi</taxon>
        <taxon>Dikarya</taxon>
        <taxon>Basidiomycota</taxon>
        <taxon>Agaricomycotina</taxon>
        <taxon>Agaricomycetes</taxon>
        <taxon>Agaricomycetidae</taxon>
        <taxon>Boletales</taxon>
        <taxon>Suillineae</taxon>
        <taxon>Suillaceae</taxon>
        <taxon>Suillus</taxon>
    </lineage>
</organism>
<proteinExistence type="predicted"/>
<evidence type="ECO:0000256" key="1">
    <source>
        <dbReference type="SAM" id="MobiDB-lite"/>
    </source>
</evidence>
<evidence type="ECO:0000313" key="3">
    <source>
        <dbReference type="Proteomes" id="UP000807769"/>
    </source>
</evidence>
<dbReference type="EMBL" id="JABBWG010000026">
    <property type="protein sequence ID" value="KAG1812601.1"/>
    <property type="molecule type" value="Genomic_DNA"/>
</dbReference>
<feature type="compositionally biased region" description="Polar residues" evidence="1">
    <location>
        <begin position="105"/>
        <end position="114"/>
    </location>
</feature>
<dbReference type="GeneID" id="64630285"/>
<keyword evidence="3" id="KW-1185">Reference proteome</keyword>